<gene>
    <name evidence="1" type="ORF">BFD03_05500</name>
</gene>
<reference evidence="1 2" key="1">
    <citation type="submission" date="2016-08" db="EMBL/GenBank/DDBJ databases">
        <title>Probiotic bacterium isolated from chicken gut.</title>
        <authorList>
            <person name="Levy J.L."/>
            <person name="Hassan H.M."/>
            <person name="Mendoza M.A."/>
        </authorList>
    </citation>
    <scope>NUCLEOTIDE SEQUENCE [LARGE SCALE GENOMIC DNA]</scope>
    <source>
        <strain evidence="1 2">P43</strain>
    </source>
</reference>
<protein>
    <submittedName>
        <fullName evidence="1">Uncharacterized protein</fullName>
    </submittedName>
</protein>
<organism evidence="1 2">
    <name type="scientific">Limosilactobacillus reuteri</name>
    <name type="common">Lactobacillus reuteri</name>
    <dbReference type="NCBI Taxonomy" id="1598"/>
    <lineage>
        <taxon>Bacteria</taxon>
        <taxon>Bacillati</taxon>
        <taxon>Bacillota</taxon>
        <taxon>Bacilli</taxon>
        <taxon>Lactobacillales</taxon>
        <taxon>Lactobacillaceae</taxon>
        <taxon>Limosilactobacillus</taxon>
    </lineage>
</organism>
<dbReference type="EMBL" id="MCNS01000008">
    <property type="protein sequence ID" value="OCX48207.1"/>
    <property type="molecule type" value="Genomic_DNA"/>
</dbReference>
<proteinExistence type="predicted"/>
<comment type="caution">
    <text evidence="1">The sequence shown here is derived from an EMBL/GenBank/DDBJ whole genome shotgun (WGS) entry which is preliminary data.</text>
</comment>
<evidence type="ECO:0000313" key="2">
    <source>
        <dbReference type="Proteomes" id="UP000095141"/>
    </source>
</evidence>
<evidence type="ECO:0000313" key="1">
    <source>
        <dbReference type="EMBL" id="OCX48207.1"/>
    </source>
</evidence>
<name>A0A1C1ZCJ2_LIMRT</name>
<dbReference type="AlphaFoldDB" id="A0A1C1ZCJ2"/>
<accession>A0A1C1ZCJ2</accession>
<dbReference type="Proteomes" id="UP000095141">
    <property type="component" value="Unassembled WGS sequence"/>
</dbReference>
<sequence length="73" mass="8270">MRWTPFLVAYSKPANQAEIINEVNDNDAFWFPVIAGVATREEMERATMKEVQILNEVASRKLELMGGVGIEDE</sequence>